<dbReference type="GO" id="GO:0030288">
    <property type="term" value="C:outer membrane-bounded periplasmic space"/>
    <property type="evidence" value="ECO:0007669"/>
    <property type="project" value="TreeGrafter"/>
</dbReference>
<keyword evidence="13" id="KW-1185">Reference proteome</keyword>
<dbReference type="OrthoDB" id="9766909at2"/>
<dbReference type="GO" id="GO:0008955">
    <property type="term" value="F:peptidoglycan glycosyltransferase activity"/>
    <property type="evidence" value="ECO:0007669"/>
    <property type="project" value="UniProtKB-EC"/>
</dbReference>
<dbReference type="GO" id="GO:0009002">
    <property type="term" value="F:serine-type D-Ala-D-Ala carboxypeptidase activity"/>
    <property type="evidence" value="ECO:0007669"/>
    <property type="project" value="UniProtKB-EC"/>
</dbReference>
<dbReference type="Pfam" id="PF00912">
    <property type="entry name" value="Transgly"/>
    <property type="match status" value="1"/>
</dbReference>
<dbReference type="Gene3D" id="3.40.710.10">
    <property type="entry name" value="DD-peptidase/beta-lactamase superfamily"/>
    <property type="match status" value="1"/>
</dbReference>
<dbReference type="PANTHER" id="PTHR32282:SF34">
    <property type="entry name" value="PENICILLIN-BINDING PROTEIN 1A"/>
    <property type="match status" value="1"/>
</dbReference>
<evidence type="ECO:0000256" key="3">
    <source>
        <dbReference type="ARBA" id="ARBA00022676"/>
    </source>
</evidence>
<gene>
    <name evidence="12" type="ORF">D1825_00945</name>
</gene>
<dbReference type="GO" id="GO:0008658">
    <property type="term" value="F:penicillin binding"/>
    <property type="evidence" value="ECO:0007669"/>
    <property type="project" value="InterPro"/>
</dbReference>
<keyword evidence="10" id="KW-1133">Transmembrane helix</keyword>
<dbReference type="GO" id="GO:0009252">
    <property type="term" value="P:peptidoglycan biosynthetic process"/>
    <property type="evidence" value="ECO:0007669"/>
    <property type="project" value="TreeGrafter"/>
</dbReference>
<feature type="region of interest" description="Disordered" evidence="9">
    <location>
        <begin position="106"/>
        <end position="150"/>
    </location>
</feature>
<feature type="transmembrane region" description="Helical" evidence="10">
    <location>
        <begin position="174"/>
        <end position="197"/>
    </location>
</feature>
<dbReference type="PANTHER" id="PTHR32282">
    <property type="entry name" value="BINDING PROTEIN TRANSPEPTIDASE, PUTATIVE-RELATED"/>
    <property type="match status" value="1"/>
</dbReference>
<evidence type="ECO:0000256" key="10">
    <source>
        <dbReference type="SAM" id="Phobius"/>
    </source>
</evidence>
<evidence type="ECO:0000313" key="12">
    <source>
        <dbReference type="EMBL" id="RHA44493.1"/>
    </source>
</evidence>
<name>A0A413RRC8_9CELL</name>
<evidence type="ECO:0000256" key="6">
    <source>
        <dbReference type="ARBA" id="ARBA00023268"/>
    </source>
</evidence>
<feature type="compositionally biased region" description="Pro residues" evidence="9">
    <location>
        <begin position="910"/>
        <end position="940"/>
    </location>
</feature>
<feature type="region of interest" description="Disordered" evidence="9">
    <location>
        <begin position="1"/>
        <end position="86"/>
    </location>
</feature>
<feature type="domain" description="PASTA" evidence="11">
    <location>
        <begin position="840"/>
        <end position="907"/>
    </location>
</feature>
<dbReference type="PROSITE" id="PS51178">
    <property type="entry name" value="PASTA"/>
    <property type="match status" value="1"/>
</dbReference>
<dbReference type="Pfam" id="PF00905">
    <property type="entry name" value="Transpeptidase"/>
    <property type="match status" value="1"/>
</dbReference>
<dbReference type="GO" id="GO:0006508">
    <property type="term" value="P:proteolysis"/>
    <property type="evidence" value="ECO:0007669"/>
    <property type="project" value="UniProtKB-KW"/>
</dbReference>
<accession>A0A413RRC8</accession>
<dbReference type="InterPro" id="IPR036950">
    <property type="entry name" value="PBP_transglycosylase"/>
</dbReference>
<organism evidence="12 13">
    <name type="scientific">Cellulomonas rhizosphaerae</name>
    <dbReference type="NCBI Taxonomy" id="2293719"/>
    <lineage>
        <taxon>Bacteria</taxon>
        <taxon>Bacillati</taxon>
        <taxon>Actinomycetota</taxon>
        <taxon>Actinomycetes</taxon>
        <taxon>Micrococcales</taxon>
        <taxon>Cellulomonadaceae</taxon>
        <taxon>Cellulomonas</taxon>
    </lineage>
</organism>
<dbReference type="Pfam" id="PF03793">
    <property type="entry name" value="PASTA"/>
    <property type="match status" value="1"/>
</dbReference>
<dbReference type="Proteomes" id="UP000283374">
    <property type="component" value="Unassembled WGS sequence"/>
</dbReference>
<keyword evidence="5" id="KW-0378">Hydrolase</keyword>
<dbReference type="Gene3D" id="1.10.3810.10">
    <property type="entry name" value="Biosynthetic peptidoglycan transglycosylase-like"/>
    <property type="match status" value="1"/>
</dbReference>
<evidence type="ECO:0000256" key="9">
    <source>
        <dbReference type="SAM" id="MobiDB-lite"/>
    </source>
</evidence>
<protein>
    <submittedName>
        <fullName evidence="12">PASTA domain-containing protein</fullName>
    </submittedName>
</protein>
<evidence type="ECO:0000256" key="5">
    <source>
        <dbReference type="ARBA" id="ARBA00022801"/>
    </source>
</evidence>
<keyword evidence="3" id="KW-0328">Glycosyltransferase</keyword>
<feature type="compositionally biased region" description="Low complexity" evidence="9">
    <location>
        <begin position="134"/>
        <end position="145"/>
    </location>
</feature>
<reference evidence="12 13" key="1">
    <citation type="submission" date="2018-08" db="EMBL/GenBank/DDBJ databases">
        <title>Cellulomonas rhizosphaerae sp. nov., a novel actinomycete isolated from soil.</title>
        <authorList>
            <person name="Tian Y."/>
        </authorList>
    </citation>
    <scope>NUCLEOTIDE SEQUENCE [LARGE SCALE GENOMIC DNA]</scope>
    <source>
        <strain evidence="12 13">NEAU-TCZ24</strain>
    </source>
</reference>
<keyword evidence="2" id="KW-0645">Protease</keyword>
<dbReference type="InterPro" id="IPR012338">
    <property type="entry name" value="Beta-lactam/transpept-like"/>
</dbReference>
<sequence length="948" mass="100029">MSNACLGTSPPRRDVCPAALSVRPTRATRRPTRVAAGPGSAAGTPRSRGPGHSIGPICVRSSSARCRSCEGSPHPAPVPERAQDGPPYLGSRLPCAWIPSVVRAASRSRRQEGSTLAGSSNPRSAPPRARRGSSRGTRAAAPARGKNAQGKKRVFDYPRTGYHGLHRWLPSWRVVLGTILGAGFLGLGAIVAAYATIDIPATGGQDTSAQTSTVYYANNADGSRGPVMGTYAVQKRTIVDYDTLPEYVGQAVAAGEDRSFFESKAGISVTGMARAFFHNATASDGTTQGGSTLTQQYVERYYVDKTTTDYVGKAREALMAIKIAQTESKEEILGRYLNTIYFGRDSYGVQAASQAYFGVDAKDLTISQAALLAAVIPSPNNWDPAVDAAKSEQRWDIILDAMQEEGWVTPAARADLTFPETIDYKRSELYRGTQGYLLTTVEKELAAGPLELSKDELMRGGYTIITTIKKPVQKDMNATASDFYKGKLIESASKKDSTPDKRTKVAMASIDPATGAIVAMYGGQDFIDDQINRATVDAIQAGSTFKPFTLIAGLENGKTLNTRYAGYTPQTFPEWENGTKKVRNFGDEQFGYIDLVTATAQSVNTVYAQLNIDVGADKTVDVADRAGITTTIPDVVSNVLGTATVHPLDMASAYATIAAGGVHHDPYIVASVLNSTGSTALTGGSEGKRVFDKDVIADTTYAMTQVVEQGSGKNWIKPLGRPIAGKTGTTQDNRAAWFVGFTPQLATSVAMSQVGPDGKAQVTITPKGYKFGTSIPLDAVTGATMPAQIWSTAMGKVFELADYKKVEQFPERANVGPKPTAKPTKSPTATPTPTQTQTEAPTTAVVPDGLVGKLQADATSALYAVGLVPVIESAYSDTVVVGRVISASPGSGKKVDAGASVTLVISSGPKPAPTQTPKPTQTPAPTKTAPPKPTESPDPQPTEDSAGG</sequence>
<dbReference type="SUPFAM" id="SSF56601">
    <property type="entry name" value="beta-lactamase/transpeptidase-like"/>
    <property type="match status" value="1"/>
</dbReference>
<dbReference type="EMBL" id="QWKP01000062">
    <property type="protein sequence ID" value="RHA44493.1"/>
    <property type="molecule type" value="Genomic_DNA"/>
</dbReference>
<evidence type="ECO:0000256" key="1">
    <source>
        <dbReference type="ARBA" id="ARBA00022645"/>
    </source>
</evidence>
<dbReference type="Gene3D" id="3.30.10.20">
    <property type="match status" value="1"/>
</dbReference>
<comment type="catalytic activity">
    <reaction evidence="7">
        <text>Preferential cleavage: (Ac)2-L-Lys-D-Ala-|-D-Ala. Also transpeptidation of peptidyl-alanyl moieties that are N-acyl substituents of D-alanine.</text>
        <dbReference type="EC" id="3.4.16.4"/>
    </reaction>
</comment>
<dbReference type="SUPFAM" id="SSF53955">
    <property type="entry name" value="Lysozyme-like"/>
    <property type="match status" value="1"/>
</dbReference>
<dbReference type="InterPro" id="IPR001460">
    <property type="entry name" value="PCN-bd_Tpept"/>
</dbReference>
<dbReference type="CDD" id="cd06577">
    <property type="entry name" value="PASTA_pknB"/>
    <property type="match status" value="1"/>
</dbReference>
<evidence type="ECO:0000256" key="4">
    <source>
        <dbReference type="ARBA" id="ARBA00022679"/>
    </source>
</evidence>
<dbReference type="InterPro" id="IPR005543">
    <property type="entry name" value="PASTA_dom"/>
</dbReference>
<feature type="compositionally biased region" description="Low complexity" evidence="9">
    <location>
        <begin position="117"/>
        <end position="127"/>
    </location>
</feature>
<keyword evidence="1" id="KW-0121">Carboxypeptidase</keyword>
<evidence type="ECO:0000256" key="2">
    <source>
        <dbReference type="ARBA" id="ARBA00022670"/>
    </source>
</evidence>
<feature type="compositionally biased region" description="Low complexity" evidence="9">
    <location>
        <begin position="817"/>
        <end position="844"/>
    </location>
</feature>
<evidence type="ECO:0000259" key="11">
    <source>
        <dbReference type="PROSITE" id="PS51178"/>
    </source>
</evidence>
<dbReference type="AlphaFoldDB" id="A0A413RRC8"/>
<proteinExistence type="predicted"/>
<keyword evidence="4" id="KW-0808">Transferase</keyword>
<keyword evidence="10" id="KW-0472">Membrane</keyword>
<feature type="region of interest" description="Disordered" evidence="9">
    <location>
        <begin position="905"/>
        <end position="948"/>
    </location>
</feature>
<comment type="catalytic activity">
    <reaction evidence="8">
        <text>[GlcNAc-(1-&gt;4)-Mur2Ac(oyl-L-Ala-gamma-D-Glu-L-Lys-D-Ala-D-Ala)](n)-di-trans,octa-cis-undecaprenyl diphosphate + beta-D-GlcNAc-(1-&gt;4)-Mur2Ac(oyl-L-Ala-gamma-D-Glu-L-Lys-D-Ala-D-Ala)-di-trans,octa-cis-undecaprenyl diphosphate = [GlcNAc-(1-&gt;4)-Mur2Ac(oyl-L-Ala-gamma-D-Glu-L-Lys-D-Ala-D-Ala)](n+1)-di-trans,octa-cis-undecaprenyl diphosphate + di-trans,octa-cis-undecaprenyl diphosphate + H(+)</text>
        <dbReference type="Rhea" id="RHEA:23708"/>
        <dbReference type="Rhea" id="RHEA-COMP:9602"/>
        <dbReference type="Rhea" id="RHEA-COMP:9603"/>
        <dbReference type="ChEBI" id="CHEBI:15378"/>
        <dbReference type="ChEBI" id="CHEBI:58405"/>
        <dbReference type="ChEBI" id="CHEBI:60033"/>
        <dbReference type="ChEBI" id="CHEBI:78435"/>
        <dbReference type="EC" id="2.4.99.28"/>
    </reaction>
</comment>
<keyword evidence="10" id="KW-0812">Transmembrane</keyword>
<dbReference type="InterPro" id="IPR023346">
    <property type="entry name" value="Lysozyme-like_dom_sf"/>
</dbReference>
<dbReference type="InterPro" id="IPR001264">
    <property type="entry name" value="Glyco_trans_51"/>
</dbReference>
<dbReference type="SMART" id="SM00740">
    <property type="entry name" value="PASTA"/>
    <property type="match status" value="1"/>
</dbReference>
<evidence type="ECO:0000256" key="7">
    <source>
        <dbReference type="ARBA" id="ARBA00034000"/>
    </source>
</evidence>
<evidence type="ECO:0000313" key="13">
    <source>
        <dbReference type="Proteomes" id="UP000283374"/>
    </source>
</evidence>
<keyword evidence="6" id="KW-0511">Multifunctional enzyme</keyword>
<comment type="caution">
    <text evidence="12">The sequence shown here is derived from an EMBL/GenBank/DDBJ whole genome shotgun (WGS) entry which is preliminary data.</text>
</comment>
<feature type="region of interest" description="Disordered" evidence="9">
    <location>
        <begin position="811"/>
        <end position="844"/>
    </location>
</feature>
<dbReference type="InterPro" id="IPR050396">
    <property type="entry name" value="Glycosyltr_51/Transpeptidase"/>
</dbReference>
<evidence type="ECO:0000256" key="8">
    <source>
        <dbReference type="ARBA" id="ARBA00049902"/>
    </source>
</evidence>